<comment type="caution">
    <text evidence="2">The sequence shown here is derived from an EMBL/GenBank/DDBJ whole genome shotgun (WGS) entry which is preliminary data.</text>
</comment>
<feature type="region of interest" description="Disordered" evidence="1">
    <location>
        <begin position="26"/>
        <end position="48"/>
    </location>
</feature>
<keyword evidence="3" id="KW-1185">Reference proteome</keyword>
<dbReference type="EMBL" id="DUZY01000007">
    <property type="protein sequence ID" value="DAD45922.1"/>
    <property type="molecule type" value="Genomic_DNA"/>
</dbReference>
<dbReference type="AlphaFoldDB" id="A0A822ZL63"/>
<sequence>MEGDVKKTMLNVPQTPLIRRLARTLPWNDSSDGGLPRTLPWNDSSDGG</sequence>
<gene>
    <name evidence="2" type="ORF">HUJ06_004152</name>
</gene>
<dbReference type="Proteomes" id="UP000607653">
    <property type="component" value="Unassembled WGS sequence"/>
</dbReference>
<name>A0A822ZL63_NELNU</name>
<organism evidence="2 3">
    <name type="scientific">Nelumbo nucifera</name>
    <name type="common">Sacred lotus</name>
    <dbReference type="NCBI Taxonomy" id="4432"/>
    <lineage>
        <taxon>Eukaryota</taxon>
        <taxon>Viridiplantae</taxon>
        <taxon>Streptophyta</taxon>
        <taxon>Embryophyta</taxon>
        <taxon>Tracheophyta</taxon>
        <taxon>Spermatophyta</taxon>
        <taxon>Magnoliopsida</taxon>
        <taxon>Proteales</taxon>
        <taxon>Nelumbonaceae</taxon>
        <taxon>Nelumbo</taxon>
    </lineage>
</organism>
<proteinExistence type="predicted"/>
<accession>A0A822ZL63</accession>
<reference evidence="2 3" key="1">
    <citation type="journal article" date="2020" name="Mol. Biol. Evol.">
        <title>Distinct Expression and Methylation Patterns for Genes with Different Fates following a Single Whole-Genome Duplication in Flowering Plants.</title>
        <authorList>
            <person name="Shi T."/>
            <person name="Rahmani R.S."/>
            <person name="Gugger P.F."/>
            <person name="Wang M."/>
            <person name="Li H."/>
            <person name="Zhang Y."/>
            <person name="Li Z."/>
            <person name="Wang Q."/>
            <person name="Van de Peer Y."/>
            <person name="Marchal K."/>
            <person name="Chen J."/>
        </authorList>
    </citation>
    <scope>NUCLEOTIDE SEQUENCE [LARGE SCALE GENOMIC DNA]</scope>
    <source>
        <tissue evidence="2">Leaf</tissue>
    </source>
</reference>
<evidence type="ECO:0000313" key="2">
    <source>
        <dbReference type="EMBL" id="DAD45922.1"/>
    </source>
</evidence>
<evidence type="ECO:0000256" key="1">
    <source>
        <dbReference type="SAM" id="MobiDB-lite"/>
    </source>
</evidence>
<protein>
    <submittedName>
        <fullName evidence="2">Uncharacterized protein</fullName>
    </submittedName>
</protein>
<evidence type="ECO:0000313" key="3">
    <source>
        <dbReference type="Proteomes" id="UP000607653"/>
    </source>
</evidence>